<gene>
    <name evidence="1" type="ORF">GCM10010123_01370</name>
</gene>
<dbReference type="RefSeq" id="WP_189168026.1">
    <property type="nucleotide sequence ID" value="NZ_BMQB01000001.1"/>
</dbReference>
<protein>
    <submittedName>
        <fullName evidence="1">Uncharacterized protein</fullName>
    </submittedName>
</protein>
<reference evidence="1" key="1">
    <citation type="journal article" date="2014" name="Int. J. Syst. Evol. Microbiol.">
        <title>Complete genome sequence of Corynebacterium casei LMG S-19264T (=DSM 44701T), isolated from a smear-ripened cheese.</title>
        <authorList>
            <consortium name="US DOE Joint Genome Institute (JGI-PGF)"/>
            <person name="Walter F."/>
            <person name="Albersmeier A."/>
            <person name="Kalinowski J."/>
            <person name="Ruckert C."/>
        </authorList>
    </citation>
    <scope>NUCLEOTIDE SEQUENCE</scope>
    <source>
        <strain evidence="1">JCM 3090</strain>
    </source>
</reference>
<reference evidence="1" key="2">
    <citation type="submission" date="2020-09" db="EMBL/GenBank/DDBJ databases">
        <authorList>
            <person name="Sun Q."/>
            <person name="Ohkuma M."/>
        </authorList>
    </citation>
    <scope>NUCLEOTIDE SEQUENCE</scope>
    <source>
        <strain evidence="1">JCM 3090</strain>
    </source>
</reference>
<organism evidence="1 2">
    <name type="scientific">Pilimelia anulata</name>
    <dbReference type="NCBI Taxonomy" id="53371"/>
    <lineage>
        <taxon>Bacteria</taxon>
        <taxon>Bacillati</taxon>
        <taxon>Actinomycetota</taxon>
        <taxon>Actinomycetes</taxon>
        <taxon>Micromonosporales</taxon>
        <taxon>Micromonosporaceae</taxon>
        <taxon>Pilimelia</taxon>
    </lineage>
</organism>
<evidence type="ECO:0000313" key="1">
    <source>
        <dbReference type="EMBL" id="GGJ75139.1"/>
    </source>
</evidence>
<dbReference type="AlphaFoldDB" id="A0A8J3F7B9"/>
<sequence length="131" mass="14064">MDQIEVNDKVMRELTLIARAAGISHAEAIALLIEEFHRTSKPDAERQRTESGIPVHAVYQGQRVDGVFNATTGGLTVTSPPLAGSWFRSPSGAAKAVVAALKPGVTPNRSGYDFWFVDSTGKTLASVRKGR</sequence>
<dbReference type="Proteomes" id="UP000649739">
    <property type="component" value="Unassembled WGS sequence"/>
</dbReference>
<comment type="caution">
    <text evidence="1">The sequence shown here is derived from an EMBL/GenBank/DDBJ whole genome shotgun (WGS) entry which is preliminary data.</text>
</comment>
<proteinExistence type="predicted"/>
<accession>A0A8J3F7B9</accession>
<dbReference type="EMBL" id="BMQB01000001">
    <property type="protein sequence ID" value="GGJ75139.1"/>
    <property type="molecule type" value="Genomic_DNA"/>
</dbReference>
<keyword evidence="2" id="KW-1185">Reference proteome</keyword>
<name>A0A8J3F7B9_9ACTN</name>
<evidence type="ECO:0000313" key="2">
    <source>
        <dbReference type="Proteomes" id="UP000649739"/>
    </source>
</evidence>